<comment type="caution">
    <text evidence="2">The sequence shown here is derived from an EMBL/GenBank/DDBJ whole genome shotgun (WGS) entry which is preliminary data.</text>
</comment>
<evidence type="ECO:0000313" key="3">
    <source>
        <dbReference type="Proteomes" id="UP000629025"/>
    </source>
</evidence>
<dbReference type="EMBL" id="BMIJ01000003">
    <property type="protein sequence ID" value="GGB90059.1"/>
    <property type="molecule type" value="Genomic_DNA"/>
</dbReference>
<feature type="domain" description="ABM" evidence="1">
    <location>
        <begin position="1"/>
        <end position="76"/>
    </location>
</feature>
<reference evidence="3" key="1">
    <citation type="journal article" date="2019" name="Int. J. Syst. Evol. Microbiol.">
        <title>The Global Catalogue of Microorganisms (GCM) 10K type strain sequencing project: providing services to taxonomists for standard genome sequencing and annotation.</title>
        <authorList>
            <consortium name="The Broad Institute Genomics Platform"/>
            <consortium name="The Broad Institute Genome Sequencing Center for Infectious Disease"/>
            <person name="Wu L."/>
            <person name="Ma J."/>
        </authorList>
    </citation>
    <scope>NUCLEOTIDE SEQUENCE [LARGE SCALE GENOMIC DNA]</scope>
    <source>
        <strain evidence="3">CGMCC 1.15341</strain>
    </source>
</reference>
<dbReference type="SUPFAM" id="SSF54909">
    <property type="entry name" value="Dimeric alpha+beta barrel"/>
    <property type="match status" value="1"/>
</dbReference>
<protein>
    <recommendedName>
        <fullName evidence="1">ABM domain-containing protein</fullName>
    </recommendedName>
</protein>
<gene>
    <name evidence="2" type="ORF">GCM10011352_15100</name>
</gene>
<evidence type="ECO:0000259" key="1">
    <source>
        <dbReference type="Pfam" id="PF03992"/>
    </source>
</evidence>
<proteinExistence type="predicted"/>
<dbReference type="RefSeq" id="WP_188746949.1">
    <property type="nucleotide sequence ID" value="NZ_BMIJ01000003.1"/>
</dbReference>
<dbReference type="InterPro" id="IPR007138">
    <property type="entry name" value="ABM_dom"/>
</dbReference>
<dbReference type="InterPro" id="IPR011008">
    <property type="entry name" value="Dimeric_a/b-barrel"/>
</dbReference>
<accession>A0ABQ1K7G3</accession>
<dbReference type="Proteomes" id="UP000629025">
    <property type="component" value="Unassembled WGS sequence"/>
</dbReference>
<name>A0ABQ1K7G3_9GAMM</name>
<evidence type="ECO:0000313" key="2">
    <source>
        <dbReference type="EMBL" id="GGB90059.1"/>
    </source>
</evidence>
<sequence length="93" mass="11186">MIRVMIERHIAEDLGIYYDRLSRELLQKAMQAHGFISGEVLRNIDDPNHRLVMATFRTVSDWQRWHGSEERKEMMEALEPLFKTEERVTIFEH</sequence>
<dbReference type="Pfam" id="PF03992">
    <property type="entry name" value="ABM"/>
    <property type="match status" value="1"/>
</dbReference>
<keyword evidence="3" id="KW-1185">Reference proteome</keyword>
<organism evidence="2 3">
    <name type="scientific">Marinobacterium zhoushanense</name>
    <dbReference type="NCBI Taxonomy" id="1679163"/>
    <lineage>
        <taxon>Bacteria</taxon>
        <taxon>Pseudomonadati</taxon>
        <taxon>Pseudomonadota</taxon>
        <taxon>Gammaproteobacteria</taxon>
        <taxon>Oceanospirillales</taxon>
        <taxon>Oceanospirillaceae</taxon>
        <taxon>Marinobacterium</taxon>
    </lineage>
</organism>
<dbReference type="Gene3D" id="3.30.70.100">
    <property type="match status" value="1"/>
</dbReference>